<proteinExistence type="predicted"/>
<evidence type="ECO:0000313" key="2">
    <source>
        <dbReference type="Proteomes" id="UP001642260"/>
    </source>
</evidence>
<evidence type="ECO:0000313" key="1">
    <source>
        <dbReference type="EMBL" id="CAH8356080.1"/>
    </source>
</evidence>
<dbReference type="AlphaFoldDB" id="A0ABC8KCI8"/>
<reference evidence="1 2" key="1">
    <citation type="submission" date="2022-03" db="EMBL/GenBank/DDBJ databases">
        <authorList>
            <person name="Macdonald S."/>
            <person name="Ahmed S."/>
            <person name="Newling K."/>
        </authorList>
    </citation>
    <scope>NUCLEOTIDE SEQUENCE [LARGE SCALE GENOMIC DNA]</scope>
</reference>
<name>A0ABC8KCI8_ERUVS</name>
<keyword evidence="2" id="KW-1185">Reference proteome</keyword>
<accession>A0ABC8KCI8</accession>
<protein>
    <submittedName>
        <fullName evidence="1">Uncharacterized protein</fullName>
    </submittedName>
</protein>
<organism evidence="1 2">
    <name type="scientific">Eruca vesicaria subsp. sativa</name>
    <name type="common">Garden rocket</name>
    <name type="synonym">Eruca sativa</name>
    <dbReference type="NCBI Taxonomy" id="29727"/>
    <lineage>
        <taxon>Eukaryota</taxon>
        <taxon>Viridiplantae</taxon>
        <taxon>Streptophyta</taxon>
        <taxon>Embryophyta</taxon>
        <taxon>Tracheophyta</taxon>
        <taxon>Spermatophyta</taxon>
        <taxon>Magnoliopsida</taxon>
        <taxon>eudicotyledons</taxon>
        <taxon>Gunneridae</taxon>
        <taxon>Pentapetalae</taxon>
        <taxon>rosids</taxon>
        <taxon>malvids</taxon>
        <taxon>Brassicales</taxon>
        <taxon>Brassicaceae</taxon>
        <taxon>Brassiceae</taxon>
        <taxon>Eruca</taxon>
    </lineage>
</organism>
<comment type="caution">
    <text evidence="1">The sequence shown here is derived from an EMBL/GenBank/DDBJ whole genome shotgun (WGS) entry which is preliminary data.</text>
</comment>
<sequence length="83" mass="9735">MHASSYWRDCTRDWMFDSASGYYYNHTNDLGCGFNYSDSIELYSISFFVWVYTDKEKGSWVTKDEAYSAIKENVARGNQVKRA</sequence>
<dbReference type="Proteomes" id="UP001642260">
    <property type="component" value="Unassembled WGS sequence"/>
</dbReference>
<gene>
    <name evidence="1" type="ORF">ERUC_LOCUS21835</name>
</gene>
<dbReference type="EMBL" id="CAKOAT010215377">
    <property type="protein sequence ID" value="CAH8356080.1"/>
    <property type="molecule type" value="Genomic_DNA"/>
</dbReference>